<dbReference type="GO" id="GO:0006506">
    <property type="term" value="P:GPI anchor biosynthetic process"/>
    <property type="evidence" value="ECO:0007669"/>
    <property type="project" value="InterPro"/>
</dbReference>
<organism evidence="2 4">
    <name type="scientific">Rotaria sordida</name>
    <dbReference type="NCBI Taxonomy" id="392033"/>
    <lineage>
        <taxon>Eukaryota</taxon>
        <taxon>Metazoa</taxon>
        <taxon>Spiralia</taxon>
        <taxon>Gnathifera</taxon>
        <taxon>Rotifera</taxon>
        <taxon>Eurotatoria</taxon>
        <taxon>Bdelloidea</taxon>
        <taxon>Philodinida</taxon>
        <taxon>Philodinidae</taxon>
        <taxon>Rotaria</taxon>
    </lineage>
</organism>
<evidence type="ECO:0000313" key="3">
    <source>
        <dbReference type="EMBL" id="CAF3535827.1"/>
    </source>
</evidence>
<dbReference type="PANTHER" id="PTHR31410">
    <property type="entry name" value="TRANSMEMBRANE PROTEIN 246"/>
    <property type="match status" value="1"/>
</dbReference>
<dbReference type="OrthoDB" id="2016523at2759"/>
<dbReference type="InterPro" id="IPR029675">
    <property type="entry name" value="PGAP4"/>
</dbReference>
<feature type="transmembrane region" description="Helical" evidence="1">
    <location>
        <begin position="382"/>
        <end position="401"/>
    </location>
</feature>
<dbReference type="EMBL" id="CAJNOO010000035">
    <property type="protein sequence ID" value="CAF0760330.1"/>
    <property type="molecule type" value="Genomic_DNA"/>
</dbReference>
<proteinExistence type="predicted"/>
<gene>
    <name evidence="3" type="ORF">OTI717_LOCUS3550</name>
    <name evidence="2" type="ORF">RFH988_LOCUS1799</name>
</gene>
<dbReference type="GO" id="GO:0016757">
    <property type="term" value="F:glycosyltransferase activity"/>
    <property type="evidence" value="ECO:0007669"/>
    <property type="project" value="InterPro"/>
</dbReference>
<dbReference type="AlphaFoldDB" id="A0A813PTE4"/>
<keyword evidence="1" id="KW-0812">Transmembrane</keyword>
<accession>A0A813PTE4</accession>
<dbReference type="Proteomes" id="UP000663823">
    <property type="component" value="Unassembled WGS sequence"/>
</dbReference>
<dbReference type="GO" id="GO:0000139">
    <property type="term" value="C:Golgi membrane"/>
    <property type="evidence" value="ECO:0007669"/>
    <property type="project" value="InterPro"/>
</dbReference>
<name>A0A813PTE4_9BILA</name>
<evidence type="ECO:0000313" key="2">
    <source>
        <dbReference type="EMBL" id="CAF0760330.1"/>
    </source>
</evidence>
<protein>
    <submittedName>
        <fullName evidence="2">Uncharacterized protein</fullName>
    </submittedName>
</protein>
<dbReference type="Proteomes" id="UP000663882">
    <property type="component" value="Unassembled WGS sequence"/>
</dbReference>
<dbReference type="PANTHER" id="PTHR31410:SF1">
    <property type="entry name" value="POST-GPI ATTACHMENT TO PROTEINS FACTOR 4"/>
    <property type="match status" value="1"/>
</dbReference>
<feature type="transmembrane region" description="Helical" evidence="1">
    <location>
        <begin position="413"/>
        <end position="431"/>
    </location>
</feature>
<keyword evidence="1" id="KW-1133">Transmembrane helix</keyword>
<feature type="transmembrane region" description="Helical" evidence="1">
    <location>
        <begin position="309"/>
        <end position="336"/>
    </location>
</feature>
<sequence length="496" mass="58894">MFLYYLKYRRNSIKSITSSVLFILFRWHQRIHLFIFITVLFIVSLISYYKPFGLLYNLKHIRPESLSTVPIRNDLINKQKQEQQQAYEWLNNFLKNSKYYSDIISNQTDQSRFYDFIQIKNINSTLSSYKLFDKPKQILFNNHTIINDHIIISILYSLQDADHRDGKFYVGQVLYQLLKNYHSRFIITLCENGNQSNKISDDIKLIRRLVPVFIINTIDSDEIIDIYEREKQAHLQCILANFQSFPNVNYFLLLQDDAQPIGDDFYLRFLSLIDYRIKQQWPSNGYRKQPAFLKIYHPRWLIGYLHPSFYIIVQLIATGLLLTFISFICFNLFQIIKQGNNNNPNNSINNINQLWLQHYGALSLSNNITFINRLISSNLNQIYFIYYFLLITLALILLNHSNVSWTWRSLHPSFYAIYPAPSCCIPGVVYFRQTYMQVIDYLNSVKCHNGYAIDTAFDDLPKRISLQTYLVEPNLVHHVGLYSRLRHTYINPYLLD</sequence>
<reference evidence="2" key="1">
    <citation type="submission" date="2021-02" db="EMBL/GenBank/DDBJ databases">
        <authorList>
            <person name="Nowell W R."/>
        </authorList>
    </citation>
    <scope>NUCLEOTIDE SEQUENCE</scope>
</reference>
<dbReference type="EMBL" id="CAJOAX010000193">
    <property type="protein sequence ID" value="CAF3535827.1"/>
    <property type="molecule type" value="Genomic_DNA"/>
</dbReference>
<evidence type="ECO:0000256" key="1">
    <source>
        <dbReference type="SAM" id="Phobius"/>
    </source>
</evidence>
<feature type="transmembrane region" description="Helical" evidence="1">
    <location>
        <begin position="31"/>
        <end position="49"/>
    </location>
</feature>
<keyword evidence="1" id="KW-0472">Membrane</keyword>
<comment type="caution">
    <text evidence="2">The sequence shown here is derived from an EMBL/GenBank/DDBJ whole genome shotgun (WGS) entry which is preliminary data.</text>
</comment>
<evidence type="ECO:0000313" key="4">
    <source>
        <dbReference type="Proteomes" id="UP000663882"/>
    </source>
</evidence>